<dbReference type="Pfam" id="PF01464">
    <property type="entry name" value="SLT"/>
    <property type="match status" value="1"/>
</dbReference>
<feature type="region of interest" description="Disordered" evidence="2">
    <location>
        <begin position="284"/>
        <end position="314"/>
    </location>
</feature>
<reference evidence="4 5" key="1">
    <citation type="submission" date="2018-06" db="EMBL/GenBank/DDBJ databases">
        <authorList>
            <consortium name="Pathogen Informatics"/>
            <person name="Doyle S."/>
        </authorList>
    </citation>
    <scope>NUCLEOTIDE SEQUENCE [LARGE SCALE GENOMIC DNA]</scope>
    <source>
        <strain evidence="4 5">NCTC12860</strain>
    </source>
</reference>
<dbReference type="Gene3D" id="1.10.530.10">
    <property type="match status" value="1"/>
</dbReference>
<dbReference type="AlphaFoldDB" id="A0A336NH02"/>
<evidence type="ECO:0000256" key="2">
    <source>
        <dbReference type="SAM" id="MobiDB-lite"/>
    </source>
</evidence>
<dbReference type="SUPFAM" id="SSF53955">
    <property type="entry name" value="Lysozyme-like"/>
    <property type="match status" value="1"/>
</dbReference>
<feature type="compositionally biased region" description="Polar residues" evidence="2">
    <location>
        <begin position="157"/>
        <end position="173"/>
    </location>
</feature>
<evidence type="ECO:0000313" key="5">
    <source>
        <dbReference type="Proteomes" id="UP000253846"/>
    </source>
</evidence>
<comment type="similarity">
    <text evidence="1">Belongs to the virb1 family.</text>
</comment>
<feature type="region of interest" description="Disordered" evidence="2">
    <location>
        <begin position="157"/>
        <end position="179"/>
    </location>
</feature>
<dbReference type="RefSeq" id="WP_026500791.1">
    <property type="nucleotide sequence ID" value="NZ_UFTD01000002.1"/>
</dbReference>
<sequence>MINFHPNVKRAISQAAQKYGLPESFLERVAMIESNGNPNARNKNSSAGGLYQFLDSTAKHYQLNDKFDPFQATDAMARLTKDNTRYLATALGREPSEAELYLAHQQGPAGAVKLIKNPHIPASQLLGRQAVTLNGGNMEATAGDFMNHIYRLYNKTGDTSNGMTPQNQSNGQAAPNEVGPLRGFERLQKTLQGHQGGQDDQGGNQLMAYDTPFPNRMMAPESGDNLTGQVMETTPLQGQGIDAGALKKGFSGLLHLMRENGERQKQQAQMVQQQMLQQPVMAGFSQSTGRPTDLTALIDPSRRQSVGSYGRQKEEQLREELLRRTGAYHV</sequence>
<proteinExistence type="inferred from homology"/>
<organism evidence="4 5">
    <name type="scientific">Bartonella grahamii</name>
    <dbReference type="NCBI Taxonomy" id="33045"/>
    <lineage>
        <taxon>Bacteria</taxon>
        <taxon>Pseudomonadati</taxon>
        <taxon>Pseudomonadota</taxon>
        <taxon>Alphaproteobacteria</taxon>
        <taxon>Hyphomicrobiales</taxon>
        <taxon>Bartonellaceae</taxon>
        <taxon>Bartonella</taxon>
    </lineage>
</organism>
<accession>A0A336NH02</accession>
<dbReference type="Proteomes" id="UP000253846">
    <property type="component" value="Unassembled WGS sequence"/>
</dbReference>
<protein>
    <submittedName>
        <fullName evidence="4">Transglycosylase SLT domain</fullName>
    </submittedName>
</protein>
<dbReference type="InterPro" id="IPR008258">
    <property type="entry name" value="Transglycosylase_SLT_dom_1"/>
</dbReference>
<evidence type="ECO:0000259" key="3">
    <source>
        <dbReference type="Pfam" id="PF01464"/>
    </source>
</evidence>
<dbReference type="InterPro" id="IPR023346">
    <property type="entry name" value="Lysozyme-like_dom_sf"/>
</dbReference>
<evidence type="ECO:0000313" key="4">
    <source>
        <dbReference type="EMBL" id="SSZ40354.1"/>
    </source>
</evidence>
<name>A0A336NH02_BARGR</name>
<gene>
    <name evidence="4" type="ORF">NCTC12860_01503</name>
</gene>
<dbReference type="EMBL" id="UFTD01000002">
    <property type="protein sequence ID" value="SSZ40354.1"/>
    <property type="molecule type" value="Genomic_DNA"/>
</dbReference>
<evidence type="ECO:0000256" key="1">
    <source>
        <dbReference type="ARBA" id="ARBA00009387"/>
    </source>
</evidence>
<feature type="domain" description="Transglycosylase SLT" evidence="3">
    <location>
        <begin position="11"/>
        <end position="87"/>
    </location>
</feature>